<reference evidence="2 3" key="1">
    <citation type="submission" date="2018-11" db="EMBL/GenBank/DDBJ databases">
        <authorList>
            <person name="Lopez-Roques C."/>
            <person name="Donnadieu C."/>
            <person name="Bouchez O."/>
            <person name="Klopp C."/>
            <person name="Cabau C."/>
            <person name="Zahm M."/>
        </authorList>
    </citation>
    <scope>NUCLEOTIDE SEQUENCE [LARGE SCALE GENOMIC DNA]</scope>
    <source>
        <strain evidence="2">RS831</strain>
        <tissue evidence="2">Whole body</tissue>
    </source>
</reference>
<feature type="region of interest" description="Disordered" evidence="1">
    <location>
        <begin position="1"/>
        <end position="34"/>
    </location>
</feature>
<accession>A0A437CNR8</accession>
<name>A0A437CNR8_ORYJA</name>
<evidence type="ECO:0000313" key="3">
    <source>
        <dbReference type="Proteomes" id="UP000283210"/>
    </source>
</evidence>
<feature type="compositionally biased region" description="Basic residues" evidence="1">
    <location>
        <begin position="1"/>
        <end position="13"/>
    </location>
</feature>
<sequence length="77" mass="8849">MERKSQRRTRIQRRGTTAEAKEGKGGERTRGWRKDEMLMSTVPWHQTSVQLILFDLPLQVAATTSAEATDLTATWKF</sequence>
<gene>
    <name evidence="2" type="ORF">OJAV_G00142550</name>
</gene>
<protein>
    <submittedName>
        <fullName evidence="2">Uncharacterized protein</fullName>
    </submittedName>
</protein>
<feature type="compositionally biased region" description="Basic and acidic residues" evidence="1">
    <location>
        <begin position="19"/>
        <end position="34"/>
    </location>
</feature>
<dbReference type="EMBL" id="CM012450">
    <property type="protein sequence ID" value="RVE64074.1"/>
    <property type="molecule type" value="Genomic_DNA"/>
</dbReference>
<dbReference type="AlphaFoldDB" id="A0A437CNR8"/>
<reference evidence="2 3" key="2">
    <citation type="submission" date="2019-01" db="EMBL/GenBank/DDBJ databases">
        <title>A chromosome length genome reference of the Java medaka (oryzias javanicus).</title>
        <authorList>
            <person name="Herpin A."/>
            <person name="Takehana Y."/>
            <person name="Naruse K."/>
            <person name="Ansai S."/>
            <person name="Kawaguchi M."/>
        </authorList>
    </citation>
    <scope>NUCLEOTIDE SEQUENCE [LARGE SCALE GENOMIC DNA]</scope>
    <source>
        <strain evidence="2">RS831</strain>
        <tissue evidence="2">Whole body</tissue>
    </source>
</reference>
<evidence type="ECO:0000256" key="1">
    <source>
        <dbReference type="SAM" id="MobiDB-lite"/>
    </source>
</evidence>
<keyword evidence="3" id="KW-1185">Reference proteome</keyword>
<proteinExistence type="predicted"/>
<dbReference type="Proteomes" id="UP000283210">
    <property type="component" value="Chromosome 14"/>
</dbReference>
<evidence type="ECO:0000313" key="2">
    <source>
        <dbReference type="EMBL" id="RVE64074.1"/>
    </source>
</evidence>
<organism evidence="2 3">
    <name type="scientific">Oryzias javanicus</name>
    <name type="common">Javanese ricefish</name>
    <name type="synonym">Aplocheilus javanicus</name>
    <dbReference type="NCBI Taxonomy" id="123683"/>
    <lineage>
        <taxon>Eukaryota</taxon>
        <taxon>Metazoa</taxon>
        <taxon>Chordata</taxon>
        <taxon>Craniata</taxon>
        <taxon>Vertebrata</taxon>
        <taxon>Euteleostomi</taxon>
        <taxon>Actinopterygii</taxon>
        <taxon>Neopterygii</taxon>
        <taxon>Teleostei</taxon>
        <taxon>Neoteleostei</taxon>
        <taxon>Acanthomorphata</taxon>
        <taxon>Ovalentaria</taxon>
        <taxon>Atherinomorphae</taxon>
        <taxon>Beloniformes</taxon>
        <taxon>Adrianichthyidae</taxon>
        <taxon>Oryziinae</taxon>
        <taxon>Oryzias</taxon>
    </lineage>
</organism>